<organism evidence="1 2">
    <name type="scientific">Cytobacillus firmus</name>
    <name type="common">Bacillus firmus</name>
    <dbReference type="NCBI Taxonomy" id="1399"/>
    <lineage>
        <taxon>Bacteria</taxon>
        <taxon>Bacillati</taxon>
        <taxon>Bacillota</taxon>
        <taxon>Bacilli</taxon>
        <taxon>Bacillales</taxon>
        <taxon>Bacillaceae</taxon>
        <taxon>Cytobacillus</taxon>
    </lineage>
</organism>
<evidence type="ECO:0000313" key="1">
    <source>
        <dbReference type="EMBL" id="RBP96402.1"/>
    </source>
</evidence>
<reference evidence="1 2" key="1">
    <citation type="submission" date="2018-06" db="EMBL/GenBank/DDBJ databases">
        <title>Freshwater and sediment microbial communities from various areas in North America, analyzing microbe dynamics in response to fracking.</title>
        <authorList>
            <person name="Lamendella R."/>
        </authorList>
    </citation>
    <scope>NUCLEOTIDE SEQUENCE [LARGE SCALE GENOMIC DNA]</scope>
    <source>
        <strain evidence="1 2">14_TX</strain>
    </source>
</reference>
<dbReference type="RefSeq" id="WP_166672428.1">
    <property type="nucleotide sequence ID" value="NZ_QNSF01000001.1"/>
</dbReference>
<dbReference type="EMBL" id="QNSF01000001">
    <property type="protein sequence ID" value="RBP96402.1"/>
    <property type="molecule type" value="Genomic_DNA"/>
</dbReference>
<protein>
    <submittedName>
        <fullName evidence="1">Uncharacterized protein</fullName>
    </submittedName>
</protein>
<dbReference type="Proteomes" id="UP000252731">
    <property type="component" value="Unassembled WGS sequence"/>
</dbReference>
<keyword evidence="2" id="KW-1185">Reference proteome</keyword>
<comment type="caution">
    <text evidence="1">The sequence shown here is derived from an EMBL/GenBank/DDBJ whole genome shotgun (WGS) entry which is preliminary data.</text>
</comment>
<accession>A0A366K509</accession>
<evidence type="ECO:0000313" key="2">
    <source>
        <dbReference type="Proteomes" id="UP000252731"/>
    </source>
</evidence>
<sequence>MAYLRKNSLSILGCQLLRYIFYDPDGHSLEYKAVLEDEARPYLDPMYLSEWEGIK</sequence>
<dbReference type="AlphaFoldDB" id="A0A366K509"/>
<proteinExistence type="predicted"/>
<gene>
    <name evidence="1" type="ORF">DFO70_101208</name>
</gene>
<name>A0A366K509_CYTFI</name>